<accession>A0A934VT39</accession>
<evidence type="ECO:0000313" key="1">
    <source>
        <dbReference type="EMBL" id="MBK1879308.1"/>
    </source>
</evidence>
<proteinExistence type="predicted"/>
<dbReference type="RefSeq" id="WP_200357521.1">
    <property type="nucleotide sequence ID" value="NZ_JAENIL010000045.1"/>
</dbReference>
<protein>
    <submittedName>
        <fullName evidence="1">Uncharacterized protein</fullName>
    </submittedName>
</protein>
<reference evidence="1" key="1">
    <citation type="submission" date="2021-01" db="EMBL/GenBank/DDBJ databases">
        <title>Modified the classification status of verrucomicrobia.</title>
        <authorList>
            <person name="Feng X."/>
        </authorList>
    </citation>
    <scope>NUCLEOTIDE SEQUENCE</scope>
    <source>
        <strain evidence="1">KCTC 13126</strain>
    </source>
</reference>
<evidence type="ECO:0000313" key="2">
    <source>
        <dbReference type="Proteomes" id="UP000617628"/>
    </source>
</evidence>
<name>A0A934VT39_9BACT</name>
<dbReference type="AlphaFoldDB" id="A0A934VT39"/>
<sequence>MKLSILLLFTLHVTLYTSSKSTPYPLYAIEFGVEFPIDKQRAKILTDHFDAYFGSIEVSKDIAQHTKTLDPDFEYVRYVGRWTVGSEARETIENGQRDQVLHYLLGELAEPIAPDTTTFKVANLYGTLPDNSTLNETDVWLRVEDEWMRITSATGKQVTVERAWDNSTASAHSKGASILAPVVGSKTKIRNGKLALRHDTASRLRWQEVLEEALKHNRENDAATWIDILMGNFASYTLGGETVPMNSGRQWNFQTWSPYSEDDLAEETEKAITWIQNRYRDVTGEWPTIWANNMEFPQSPDSPRLQMLLPSEHLPRPLDGFAMENMYAHWGYGGGSGKNFMWVPEDEWIEHLQSLMLMGELKVNARPLMFDGGIDNLKFARLPHNERERLINYGYASYLMGVKVEPDGSIYTKLGSCPIAMIDDKPQLHIYDCFTWDIGHPIETRLSSDALGYRIPNSSVFIRRFENGIVLVNPSAEQSNPIQLPDTEKTLIDPTIKTPASTTLSLGPRTGKILLLR</sequence>
<organism evidence="1 2">
    <name type="scientific">Pelagicoccus mobilis</name>
    <dbReference type="NCBI Taxonomy" id="415221"/>
    <lineage>
        <taxon>Bacteria</taxon>
        <taxon>Pseudomonadati</taxon>
        <taxon>Verrucomicrobiota</taxon>
        <taxon>Opitutia</taxon>
        <taxon>Puniceicoccales</taxon>
        <taxon>Pelagicoccaceae</taxon>
        <taxon>Pelagicoccus</taxon>
    </lineage>
</organism>
<comment type="caution">
    <text evidence="1">The sequence shown here is derived from an EMBL/GenBank/DDBJ whole genome shotgun (WGS) entry which is preliminary data.</text>
</comment>
<gene>
    <name evidence="1" type="ORF">JIN87_20645</name>
</gene>
<keyword evidence="2" id="KW-1185">Reference proteome</keyword>
<dbReference type="Proteomes" id="UP000617628">
    <property type="component" value="Unassembled WGS sequence"/>
</dbReference>
<dbReference type="EMBL" id="JAENIL010000045">
    <property type="protein sequence ID" value="MBK1879308.1"/>
    <property type="molecule type" value="Genomic_DNA"/>
</dbReference>